<dbReference type="GO" id="GO:0046872">
    <property type="term" value="F:metal ion binding"/>
    <property type="evidence" value="ECO:0007669"/>
    <property type="project" value="UniProtKB-KW"/>
</dbReference>
<dbReference type="Gene3D" id="2.10.55.10">
    <property type="entry name" value="Leishmanolysin domain 3"/>
    <property type="match status" value="1"/>
</dbReference>
<evidence type="ECO:0000256" key="3">
    <source>
        <dbReference type="ARBA" id="ARBA00022723"/>
    </source>
</evidence>
<keyword evidence="12" id="KW-1185">Reference proteome</keyword>
<dbReference type="GO" id="GO:0004222">
    <property type="term" value="F:metalloendopeptidase activity"/>
    <property type="evidence" value="ECO:0007669"/>
    <property type="project" value="UniProtKB-UniRule"/>
</dbReference>
<feature type="binding site" evidence="9">
    <location>
        <position position="254"/>
    </location>
    <ligand>
        <name>Zn(2+)</name>
        <dbReference type="ChEBI" id="CHEBI:29105"/>
        <note>catalytic</note>
    </ligand>
</feature>
<evidence type="ECO:0000256" key="1">
    <source>
        <dbReference type="ARBA" id="ARBA00005860"/>
    </source>
</evidence>
<keyword evidence="4 10" id="KW-0378">Hydrolase</keyword>
<keyword evidence="3 9" id="KW-0479">Metal-binding</keyword>
<dbReference type="EMBL" id="LIAE01008114">
    <property type="protein sequence ID" value="PAV75414.1"/>
    <property type="molecule type" value="Genomic_DNA"/>
</dbReference>
<reference evidence="11 12" key="1">
    <citation type="journal article" date="2017" name="Curr. Biol.">
        <title>Genome architecture and evolution of a unichromosomal asexual nematode.</title>
        <authorList>
            <person name="Fradin H."/>
            <person name="Zegar C."/>
            <person name="Gutwein M."/>
            <person name="Lucas J."/>
            <person name="Kovtun M."/>
            <person name="Corcoran D."/>
            <person name="Baugh L.R."/>
            <person name="Kiontke K."/>
            <person name="Gunsalus K."/>
            <person name="Fitch D.H."/>
            <person name="Piano F."/>
        </authorList>
    </citation>
    <scope>NUCLEOTIDE SEQUENCE [LARGE SCALE GENOMIC DNA]</scope>
    <source>
        <strain evidence="11">PF1309</strain>
    </source>
</reference>
<evidence type="ECO:0000256" key="4">
    <source>
        <dbReference type="ARBA" id="ARBA00022801"/>
    </source>
</evidence>
<dbReference type="EC" id="3.4.24.-" evidence="10"/>
<gene>
    <name evidence="11" type="ORF">WR25_17807</name>
</gene>
<name>A0A2A2KN66_9BILA</name>
<evidence type="ECO:0000256" key="9">
    <source>
        <dbReference type="PIRSR" id="PIRSR601577-2"/>
    </source>
</evidence>
<dbReference type="FunFam" id="3.90.132.10:FF:000001">
    <property type="entry name" value="leishmanolysin-like peptidase isoform X2"/>
    <property type="match status" value="1"/>
</dbReference>
<dbReference type="Proteomes" id="UP000218231">
    <property type="component" value="Unassembled WGS sequence"/>
</dbReference>
<evidence type="ECO:0000256" key="5">
    <source>
        <dbReference type="ARBA" id="ARBA00022833"/>
    </source>
</evidence>
<comment type="cofactor">
    <cofactor evidence="9 10">
        <name>Zn(2+)</name>
        <dbReference type="ChEBI" id="CHEBI:29105"/>
    </cofactor>
    <text evidence="9 10">Binds 1 zinc ion per subunit.</text>
</comment>
<comment type="similarity">
    <text evidence="1 10">Belongs to the peptidase M8 family.</text>
</comment>
<keyword evidence="2 10" id="KW-0645">Protease</keyword>
<dbReference type="PANTHER" id="PTHR10942">
    <property type="entry name" value="LEISHMANOLYSIN-LIKE PEPTIDASE"/>
    <property type="match status" value="1"/>
</dbReference>
<evidence type="ECO:0000256" key="7">
    <source>
        <dbReference type="ARBA" id="ARBA00039717"/>
    </source>
</evidence>
<evidence type="ECO:0000256" key="2">
    <source>
        <dbReference type="ARBA" id="ARBA00022670"/>
    </source>
</evidence>
<feature type="binding site" evidence="9">
    <location>
        <position position="361"/>
    </location>
    <ligand>
        <name>Zn(2+)</name>
        <dbReference type="ChEBI" id="CHEBI:29105"/>
        <note>catalytic</note>
    </ligand>
</feature>
<feature type="active site" evidence="8">
    <location>
        <position position="255"/>
    </location>
</feature>
<dbReference type="OrthoDB" id="527990at2759"/>
<dbReference type="AlphaFoldDB" id="A0A2A2KN66"/>
<dbReference type="Gene3D" id="2.30.34.10">
    <property type="entry name" value="Leishmanolysin domain 4"/>
    <property type="match status" value="1"/>
</dbReference>
<sequence>MIPRISQLVTTISLRYFIILCIFLPDYGNTLPCTYKSPRVEDILFEVPIETESIDFKRKKRSKNSDALEDSSVGYEPLRIHLHYDESVQALEPDKQSFINGTLLPEAAGYWENVLRVRRTKAPIKLRRKCVSSYYYHRAGHKNVACDQGCREKTTCGDAVVPSDHLLECSYCTKPDECYQTGQMGRGVSEADFVLYVTAIPTKRCDGQDTLAYAAHCQQEAELDRPIAGHVNLCPAALSTHRHDLEIVVSTVKHEMLHALGFSVGLYAFFRDENGKPRTKRNHYGKPTSLNKELGYYDWDRNTIDTILREDWWTGEGTVIHPVHMMVTPRVREEARKHFGCDKLEGAELENQGGDGTSLTHFEKRLFENEAMTGTHTQNPVYSRITLALLEDSGWYKPNYEMAEELHWGKNLGCDFAMKSCGEWIKTRKEICTAQRDSLALCNLVPYKKELPSQFRNFDELPGVGQGGTKYYGGSVELADFCPYIQVYGPSSKCFDFAEPWKERKCGRTRHLSHYMAGCYEYTCTNGTLYVGVHNTTDMYPCYAIGQPIHIKKITDGWLREGTIVCPACDQFCSDCQVPIDVPTYIGQLVQ</sequence>
<dbReference type="PANTHER" id="PTHR10942:SF0">
    <property type="entry name" value="LEISHMANOLYSIN-LIKE PEPTIDASE"/>
    <property type="match status" value="1"/>
</dbReference>
<dbReference type="Gene3D" id="3.10.170.20">
    <property type="match status" value="1"/>
</dbReference>
<comment type="caution">
    <text evidence="11">The sequence shown here is derived from an EMBL/GenBank/DDBJ whole genome shotgun (WGS) entry which is preliminary data.</text>
</comment>
<proteinExistence type="inferred from homology"/>
<evidence type="ECO:0000256" key="10">
    <source>
        <dbReference type="RuleBase" id="RU366077"/>
    </source>
</evidence>
<evidence type="ECO:0000313" key="12">
    <source>
        <dbReference type="Proteomes" id="UP000218231"/>
    </source>
</evidence>
<evidence type="ECO:0000256" key="6">
    <source>
        <dbReference type="ARBA" id="ARBA00023049"/>
    </source>
</evidence>
<dbReference type="SUPFAM" id="SSF55486">
    <property type="entry name" value="Metalloproteases ('zincins'), catalytic domain"/>
    <property type="match status" value="1"/>
</dbReference>
<evidence type="ECO:0000256" key="8">
    <source>
        <dbReference type="PIRSR" id="PIRSR601577-1"/>
    </source>
</evidence>
<dbReference type="InterPro" id="IPR001577">
    <property type="entry name" value="Peptidase_M8"/>
</dbReference>
<dbReference type="STRING" id="2018661.A0A2A2KN66"/>
<dbReference type="GO" id="GO:0006508">
    <property type="term" value="P:proteolysis"/>
    <property type="evidence" value="ECO:0007669"/>
    <property type="project" value="UniProtKB-KW"/>
</dbReference>
<organism evidence="11 12">
    <name type="scientific">Diploscapter pachys</name>
    <dbReference type="NCBI Taxonomy" id="2018661"/>
    <lineage>
        <taxon>Eukaryota</taxon>
        <taxon>Metazoa</taxon>
        <taxon>Ecdysozoa</taxon>
        <taxon>Nematoda</taxon>
        <taxon>Chromadorea</taxon>
        <taxon>Rhabditida</taxon>
        <taxon>Rhabditina</taxon>
        <taxon>Rhabditomorpha</taxon>
        <taxon>Rhabditoidea</taxon>
        <taxon>Rhabditidae</taxon>
        <taxon>Diploscapter</taxon>
    </lineage>
</organism>
<keyword evidence="6 9" id="KW-0482">Metalloprotease</keyword>
<dbReference type="GO" id="GO:0005737">
    <property type="term" value="C:cytoplasm"/>
    <property type="evidence" value="ECO:0007669"/>
    <property type="project" value="TreeGrafter"/>
</dbReference>
<dbReference type="GO" id="GO:0007155">
    <property type="term" value="P:cell adhesion"/>
    <property type="evidence" value="ECO:0007669"/>
    <property type="project" value="InterPro"/>
</dbReference>
<dbReference type="FunFam" id="3.10.170.20:FF:000007">
    <property type="entry name" value="Leishmanolysin-like peptidase"/>
    <property type="match status" value="1"/>
</dbReference>
<evidence type="ECO:0000313" key="11">
    <source>
        <dbReference type="EMBL" id="PAV75414.1"/>
    </source>
</evidence>
<dbReference type="Pfam" id="PF01457">
    <property type="entry name" value="Peptidase_M8"/>
    <property type="match status" value="1"/>
</dbReference>
<accession>A0A2A2KN66</accession>
<feature type="binding site" evidence="9">
    <location>
        <position position="258"/>
    </location>
    <ligand>
        <name>Zn(2+)</name>
        <dbReference type="ChEBI" id="CHEBI:29105"/>
        <note>catalytic</note>
    </ligand>
</feature>
<keyword evidence="5 9" id="KW-0862">Zinc</keyword>
<dbReference type="GO" id="GO:0016020">
    <property type="term" value="C:membrane"/>
    <property type="evidence" value="ECO:0007669"/>
    <property type="project" value="InterPro"/>
</dbReference>
<dbReference type="Gene3D" id="3.90.132.10">
    <property type="entry name" value="Leishmanolysin , domain 2"/>
    <property type="match status" value="1"/>
</dbReference>
<protein>
    <recommendedName>
        <fullName evidence="7 10">Leishmanolysin-like peptidase</fullName>
        <ecNumber evidence="10">3.4.24.-</ecNumber>
    </recommendedName>
</protein>